<reference evidence="2 3" key="1">
    <citation type="submission" date="2016-07" db="EMBL/GenBank/DDBJ databases">
        <title>Pervasive Adenine N6-methylation of Active Genes in Fungi.</title>
        <authorList>
            <consortium name="DOE Joint Genome Institute"/>
            <person name="Mondo S.J."/>
            <person name="Dannebaum R.O."/>
            <person name="Kuo R.C."/>
            <person name="Labutti K."/>
            <person name="Haridas S."/>
            <person name="Kuo A."/>
            <person name="Salamov A."/>
            <person name="Ahrendt S.R."/>
            <person name="Lipzen A."/>
            <person name="Sullivan W."/>
            <person name="Andreopoulos W.B."/>
            <person name="Clum A."/>
            <person name="Lindquist E."/>
            <person name="Daum C."/>
            <person name="Ramamoorthy G.K."/>
            <person name="Gryganskyi A."/>
            <person name="Culley D."/>
            <person name="Magnuson J.K."/>
            <person name="James T.Y."/>
            <person name="O'Malley M.A."/>
            <person name="Stajich J.E."/>
            <person name="Spatafora J.W."/>
            <person name="Visel A."/>
            <person name="Grigoriev I.V."/>
        </authorList>
    </citation>
    <scope>NUCLEOTIDE SEQUENCE [LARGE SCALE GENOMIC DNA]</scope>
    <source>
        <strain evidence="2 3">PL171</strain>
    </source>
</reference>
<keyword evidence="3" id="KW-1185">Reference proteome</keyword>
<dbReference type="AlphaFoldDB" id="A0A1Y2HKY8"/>
<dbReference type="EMBL" id="MCFL01000023">
    <property type="protein sequence ID" value="ORZ35225.1"/>
    <property type="molecule type" value="Genomic_DNA"/>
</dbReference>
<feature type="region of interest" description="Disordered" evidence="1">
    <location>
        <begin position="58"/>
        <end position="77"/>
    </location>
</feature>
<evidence type="ECO:0000256" key="1">
    <source>
        <dbReference type="SAM" id="MobiDB-lite"/>
    </source>
</evidence>
<proteinExistence type="predicted"/>
<gene>
    <name evidence="2" type="ORF">BCR44DRAFT_34319</name>
</gene>
<accession>A0A1Y2HKY8</accession>
<evidence type="ECO:0000313" key="2">
    <source>
        <dbReference type="EMBL" id="ORZ35225.1"/>
    </source>
</evidence>
<organism evidence="2 3">
    <name type="scientific">Catenaria anguillulae PL171</name>
    <dbReference type="NCBI Taxonomy" id="765915"/>
    <lineage>
        <taxon>Eukaryota</taxon>
        <taxon>Fungi</taxon>
        <taxon>Fungi incertae sedis</taxon>
        <taxon>Blastocladiomycota</taxon>
        <taxon>Blastocladiomycetes</taxon>
        <taxon>Blastocladiales</taxon>
        <taxon>Catenariaceae</taxon>
        <taxon>Catenaria</taxon>
    </lineage>
</organism>
<name>A0A1Y2HKY8_9FUNG</name>
<sequence length="77" mass="8261">MASNVGTTADYGRAACKTPCNLAQLSVNMLLAARSAEPATGHERGRLAQLLVMMQGPMSAKRRRSSGGEISRVVWRD</sequence>
<comment type="caution">
    <text evidence="2">The sequence shown here is derived from an EMBL/GenBank/DDBJ whole genome shotgun (WGS) entry which is preliminary data.</text>
</comment>
<dbReference type="Proteomes" id="UP000193411">
    <property type="component" value="Unassembled WGS sequence"/>
</dbReference>
<protein>
    <submittedName>
        <fullName evidence="2">Uncharacterized protein</fullName>
    </submittedName>
</protein>
<evidence type="ECO:0000313" key="3">
    <source>
        <dbReference type="Proteomes" id="UP000193411"/>
    </source>
</evidence>